<dbReference type="Pfam" id="PF07690">
    <property type="entry name" value="MFS_1"/>
    <property type="match status" value="1"/>
</dbReference>
<dbReference type="GO" id="GO:0006820">
    <property type="term" value="P:monoatomic anion transport"/>
    <property type="evidence" value="ECO:0007669"/>
    <property type="project" value="TreeGrafter"/>
</dbReference>
<dbReference type="OrthoDB" id="2985014at2759"/>
<feature type="transmembrane region" description="Helical" evidence="5">
    <location>
        <begin position="309"/>
        <end position="329"/>
    </location>
</feature>
<dbReference type="InterPro" id="IPR020846">
    <property type="entry name" value="MFS_dom"/>
</dbReference>
<comment type="caution">
    <text evidence="7">The sequence shown here is derived from an EMBL/GenBank/DDBJ whole genome shotgun (WGS) entry which is preliminary data.</text>
</comment>
<accession>A0A8S9ZYM6</accession>
<protein>
    <submittedName>
        <fullName evidence="7">MFS domain-containing protein</fullName>
    </submittedName>
</protein>
<feature type="transmembrane region" description="Helical" evidence="5">
    <location>
        <begin position="108"/>
        <end position="127"/>
    </location>
</feature>
<dbReference type="AlphaFoldDB" id="A0A8S9ZYM6"/>
<feature type="transmembrane region" description="Helical" evidence="5">
    <location>
        <begin position="38"/>
        <end position="59"/>
    </location>
</feature>
<feature type="transmembrane region" description="Helical" evidence="5">
    <location>
        <begin position="341"/>
        <end position="363"/>
    </location>
</feature>
<dbReference type="FunFam" id="1.20.1250.20:FF:000532">
    <property type="entry name" value="SLC (SoLute Carrier) homolog"/>
    <property type="match status" value="1"/>
</dbReference>
<dbReference type="Proteomes" id="UP000605970">
    <property type="component" value="Unassembled WGS sequence"/>
</dbReference>
<keyword evidence="3 5" id="KW-1133">Transmembrane helix</keyword>
<dbReference type="PROSITE" id="PS50850">
    <property type="entry name" value="MFS"/>
    <property type="match status" value="1"/>
</dbReference>
<feature type="transmembrane region" description="Helical" evidence="5">
    <location>
        <begin position="274"/>
        <end position="297"/>
    </location>
</feature>
<comment type="subcellular location">
    <subcellularLocation>
        <location evidence="1">Membrane</location>
        <topology evidence="1">Multi-pass membrane protein</topology>
    </subcellularLocation>
</comment>
<evidence type="ECO:0000256" key="3">
    <source>
        <dbReference type="ARBA" id="ARBA00022989"/>
    </source>
</evidence>
<keyword evidence="8" id="KW-1185">Reference proteome</keyword>
<feature type="domain" description="Major facilitator superfamily (MFS) profile" evidence="6">
    <location>
        <begin position="1"/>
        <end position="367"/>
    </location>
</feature>
<feature type="transmembrane region" description="Helical" evidence="5">
    <location>
        <begin position="14"/>
        <end position="32"/>
    </location>
</feature>
<evidence type="ECO:0000313" key="8">
    <source>
        <dbReference type="Proteomes" id="UP000605970"/>
    </source>
</evidence>
<dbReference type="SUPFAM" id="SSF103473">
    <property type="entry name" value="MFS general substrate transporter"/>
    <property type="match status" value="1"/>
</dbReference>
<dbReference type="EMBL" id="JABEBT010000013">
    <property type="protein sequence ID" value="KAF7638229.1"/>
    <property type="molecule type" value="Genomic_DNA"/>
</dbReference>
<dbReference type="InterPro" id="IPR011701">
    <property type="entry name" value="MFS"/>
</dbReference>
<feature type="transmembrane region" description="Helical" evidence="5">
    <location>
        <begin position="250"/>
        <end position="268"/>
    </location>
</feature>
<proteinExistence type="predicted"/>
<keyword evidence="2 5" id="KW-0812">Transmembrane</keyword>
<reference evidence="7" key="1">
    <citation type="journal article" date="2020" name="Ecol. Evol.">
        <title>Genome structure and content of the rice root-knot nematode (Meloidogyne graminicola).</title>
        <authorList>
            <person name="Phan N.T."/>
            <person name="Danchin E.G.J."/>
            <person name="Klopp C."/>
            <person name="Perfus-Barbeoch L."/>
            <person name="Kozlowski D.K."/>
            <person name="Koutsovoulos G.D."/>
            <person name="Lopez-Roques C."/>
            <person name="Bouchez O."/>
            <person name="Zahm M."/>
            <person name="Besnard G."/>
            <person name="Bellafiore S."/>
        </authorList>
    </citation>
    <scope>NUCLEOTIDE SEQUENCE</scope>
    <source>
        <strain evidence="7">VN-18</strain>
    </source>
</reference>
<dbReference type="GO" id="GO:0016020">
    <property type="term" value="C:membrane"/>
    <property type="evidence" value="ECO:0007669"/>
    <property type="project" value="UniProtKB-SubCell"/>
</dbReference>
<dbReference type="PANTHER" id="PTHR11662">
    <property type="entry name" value="SOLUTE CARRIER FAMILY 17"/>
    <property type="match status" value="1"/>
</dbReference>
<evidence type="ECO:0000256" key="5">
    <source>
        <dbReference type="SAM" id="Phobius"/>
    </source>
</evidence>
<evidence type="ECO:0000256" key="2">
    <source>
        <dbReference type="ARBA" id="ARBA00022692"/>
    </source>
</evidence>
<feature type="transmembrane region" description="Helical" evidence="5">
    <location>
        <begin position="204"/>
        <end position="229"/>
    </location>
</feature>
<organism evidence="7 8">
    <name type="scientific">Meloidogyne graminicola</name>
    <dbReference type="NCBI Taxonomy" id="189291"/>
    <lineage>
        <taxon>Eukaryota</taxon>
        <taxon>Metazoa</taxon>
        <taxon>Ecdysozoa</taxon>
        <taxon>Nematoda</taxon>
        <taxon>Chromadorea</taxon>
        <taxon>Rhabditida</taxon>
        <taxon>Tylenchina</taxon>
        <taxon>Tylenchomorpha</taxon>
        <taxon>Tylenchoidea</taxon>
        <taxon>Meloidogynidae</taxon>
        <taxon>Meloidogyninae</taxon>
        <taxon>Meloidogyne</taxon>
    </lineage>
</organism>
<evidence type="ECO:0000256" key="4">
    <source>
        <dbReference type="ARBA" id="ARBA00023136"/>
    </source>
</evidence>
<evidence type="ECO:0000313" key="7">
    <source>
        <dbReference type="EMBL" id="KAF7638229.1"/>
    </source>
</evidence>
<gene>
    <name evidence="7" type="ORF">Mgra_00002199</name>
</gene>
<dbReference type="PANTHER" id="PTHR11662:SF399">
    <property type="entry name" value="FI19708P1-RELATED"/>
    <property type="match status" value="1"/>
</dbReference>
<keyword evidence="4 5" id="KW-0472">Membrane</keyword>
<evidence type="ECO:0000259" key="6">
    <source>
        <dbReference type="PROSITE" id="PS50850"/>
    </source>
</evidence>
<evidence type="ECO:0000256" key="1">
    <source>
        <dbReference type="ARBA" id="ARBA00004141"/>
    </source>
</evidence>
<dbReference type="InterPro" id="IPR036259">
    <property type="entry name" value="MFS_trans_sf"/>
</dbReference>
<dbReference type="InterPro" id="IPR050382">
    <property type="entry name" value="MFS_Na/Anion_cotransporter"/>
</dbReference>
<dbReference type="Gene3D" id="1.20.1250.20">
    <property type="entry name" value="MFS general substrate transporter like domains"/>
    <property type="match status" value="2"/>
</dbReference>
<name>A0A8S9ZYM6_9BILA</name>
<dbReference type="GO" id="GO:0022857">
    <property type="term" value="F:transmembrane transporter activity"/>
    <property type="evidence" value="ECO:0007669"/>
    <property type="project" value="InterPro"/>
</dbReference>
<sequence>MLGGILANKFGPKIILFFAVLFSSLISIFSPAMARFNVLIFILIRALLGFTQGVIFPAMHSFLSGWAPPLERGILTGISYAGAQIGNMLVMPLSGILCKYGIDGGWPSIFYLFGIIGLFWCLIWFLISSDSPQKHKTIKIEEKEYILKSLGKNNKFEIKKNDSIPIYSILTSKPVWAIFIGHFAGDWGSYTMALGIPSFLNDVLGLNLTSMGIISALPYFAYFLFINIGGYFADKLQQKKIFSTLNCRRLAMLIAFGGQAIMLIAIGYCDCNQHNLVIILLILSTGISGFQYSGFVINYMDICPELSGFVLGIGNTLSCLAGLISPIIMGWLTPTGSKEEWLIVFYITSFILIFGALIFSIFASAEIQEWAKNNPSKKQQNCLEQQKLPILENNNLIKNDLKENIINR</sequence>